<feature type="non-terminal residue" evidence="2">
    <location>
        <position position="274"/>
    </location>
</feature>
<dbReference type="EMBL" id="BTRK01000006">
    <property type="protein sequence ID" value="GMR58011.1"/>
    <property type="molecule type" value="Genomic_DNA"/>
</dbReference>
<dbReference type="Proteomes" id="UP001328107">
    <property type="component" value="Unassembled WGS sequence"/>
</dbReference>
<evidence type="ECO:0000313" key="3">
    <source>
        <dbReference type="Proteomes" id="UP001328107"/>
    </source>
</evidence>
<keyword evidence="3" id="KW-1185">Reference proteome</keyword>
<feature type="region of interest" description="Disordered" evidence="1">
    <location>
        <begin position="199"/>
        <end position="274"/>
    </location>
</feature>
<reference evidence="3" key="1">
    <citation type="submission" date="2022-10" db="EMBL/GenBank/DDBJ databases">
        <title>Genome assembly of Pristionchus species.</title>
        <authorList>
            <person name="Yoshida K."/>
            <person name="Sommer R.J."/>
        </authorList>
    </citation>
    <scope>NUCLEOTIDE SEQUENCE [LARGE SCALE GENOMIC DNA]</scope>
    <source>
        <strain evidence="3">RS5460</strain>
    </source>
</reference>
<evidence type="ECO:0000313" key="2">
    <source>
        <dbReference type="EMBL" id="GMR58011.1"/>
    </source>
</evidence>
<evidence type="ECO:0000256" key="1">
    <source>
        <dbReference type="SAM" id="MobiDB-lite"/>
    </source>
</evidence>
<proteinExistence type="predicted"/>
<gene>
    <name evidence="2" type="ORF">PMAYCL1PPCAC_28206</name>
</gene>
<dbReference type="AlphaFoldDB" id="A0AAN5D734"/>
<accession>A0AAN5D734</accession>
<feature type="compositionally biased region" description="Polar residues" evidence="1">
    <location>
        <begin position="199"/>
        <end position="215"/>
    </location>
</feature>
<feature type="non-terminal residue" evidence="2">
    <location>
        <position position="1"/>
    </location>
</feature>
<feature type="compositionally biased region" description="Polar residues" evidence="1">
    <location>
        <begin position="223"/>
        <end position="232"/>
    </location>
</feature>
<sequence>KMNEGRDSECDRFGDILINFCSDKAEPASDKITMKNAWSLRVLREATEKMDHIFLSPAIHNVYFWSLEMDVECVVRRREGSIENIHKRHTFHHNSSQQEHISIAWMCVDETKGFIKDDSIIVDLRVKVSNQEGVYLSKPGIDYACVTSRPSSRPFLQPLQQLDQNIQMVSSIPQSDGSSLLVARRQREIVARVEPNIGNHQMVSPSSTSESNQMTLPIGPFGQSRTSKATSVSTPPPTQQSPAEAERMAKHPNLLPHVLPTHRDLPLPPSGATR</sequence>
<protein>
    <submittedName>
        <fullName evidence="2">Uncharacterized protein</fullName>
    </submittedName>
</protein>
<comment type="caution">
    <text evidence="2">The sequence shown here is derived from an EMBL/GenBank/DDBJ whole genome shotgun (WGS) entry which is preliminary data.</text>
</comment>
<organism evidence="2 3">
    <name type="scientific">Pristionchus mayeri</name>
    <dbReference type="NCBI Taxonomy" id="1317129"/>
    <lineage>
        <taxon>Eukaryota</taxon>
        <taxon>Metazoa</taxon>
        <taxon>Ecdysozoa</taxon>
        <taxon>Nematoda</taxon>
        <taxon>Chromadorea</taxon>
        <taxon>Rhabditida</taxon>
        <taxon>Rhabditina</taxon>
        <taxon>Diplogasteromorpha</taxon>
        <taxon>Diplogasteroidea</taxon>
        <taxon>Neodiplogasteridae</taxon>
        <taxon>Pristionchus</taxon>
    </lineage>
</organism>
<name>A0AAN5D734_9BILA</name>